<accession>A0A1G8AA06</accession>
<keyword evidence="7 14" id="KW-0812">Transmembrane</keyword>
<evidence type="ECO:0000313" key="16">
    <source>
        <dbReference type="EMBL" id="SDH17707.1"/>
    </source>
</evidence>
<evidence type="ECO:0000256" key="1">
    <source>
        <dbReference type="ARBA" id="ARBA00000085"/>
    </source>
</evidence>
<evidence type="ECO:0000259" key="15">
    <source>
        <dbReference type="PROSITE" id="PS50109"/>
    </source>
</evidence>
<dbReference type="GO" id="GO:0005886">
    <property type="term" value="C:plasma membrane"/>
    <property type="evidence" value="ECO:0007669"/>
    <property type="project" value="UniProtKB-SubCell"/>
</dbReference>
<dbReference type="Gene3D" id="3.30.565.10">
    <property type="entry name" value="Histidine kinase-like ATPase, C-terminal domain"/>
    <property type="match status" value="1"/>
</dbReference>
<keyword evidence="10" id="KW-0067">ATP-binding</keyword>
<dbReference type="AlphaFoldDB" id="A0A1G8AA06"/>
<feature type="domain" description="Histidine kinase" evidence="15">
    <location>
        <begin position="434"/>
        <end position="534"/>
    </location>
</feature>
<sequence length="538" mass="59327">MRVLRGKKKQPLRLQTWITLMVCFVLIVALTVTGILIGRNTAENAREAQEAKIMNIAETVSRAPAVIQGLETTTQKNTIQSYTQSVQENTHVHYIVVMDMSHIRQSHPVEERIGQYFVGGDEDRAFEGERYTSVAEGTLGESLRAFVPITNDNNEQVGVVSVGILLERVESIVLTQQKMVYTGTAAGLFTGIIAAVFLARRVKKTLFGLEPNEIAQLLQEREAMLASVREGVIAVDDTGKIVVSNDAANQLFQEAGLAVDPIGQDAASFLKSSKLTDVLHHQQAEYDQEQVLNGMVFVVNRVPVMAKGRVVGALATFRDKSELTSLVEQLSGAKYYAESLREKTHEFMNKLHVMSAMVHTEAYDELQAYIKQISNNYQKEVGMVSKLIKDPVLAGFLLHKCNRLEEGGVDVSVTGEYPLPLLKNTEKVDAVITVLGNVIENAYEAVANQQKKKVDISIAYIHGIFHFTVTDNGPGMNQSEQETLFQKGGSTKGEYRGIGLYLTKKALDELKGDIKVDSIAGRGTAIEVIIPYEGDKHD</sequence>
<dbReference type="SUPFAM" id="SSF103190">
    <property type="entry name" value="Sensory domain-like"/>
    <property type="match status" value="1"/>
</dbReference>
<dbReference type="Pfam" id="PF02518">
    <property type="entry name" value="HATPase_c"/>
    <property type="match status" value="1"/>
</dbReference>
<evidence type="ECO:0000256" key="9">
    <source>
        <dbReference type="ARBA" id="ARBA00022777"/>
    </source>
</evidence>
<evidence type="ECO:0000256" key="4">
    <source>
        <dbReference type="ARBA" id="ARBA00022475"/>
    </source>
</evidence>
<dbReference type="InterPro" id="IPR033463">
    <property type="entry name" value="sCache_3"/>
</dbReference>
<evidence type="ECO:0000256" key="5">
    <source>
        <dbReference type="ARBA" id="ARBA00022553"/>
    </source>
</evidence>
<keyword evidence="5" id="KW-0597">Phosphoprotein</keyword>
<gene>
    <name evidence="16" type="ORF">SAMN05192534_10278</name>
</gene>
<dbReference type="EMBL" id="FNDK01000002">
    <property type="protein sequence ID" value="SDH17707.1"/>
    <property type="molecule type" value="Genomic_DNA"/>
</dbReference>
<dbReference type="FunFam" id="3.30.450.20:FF:000018">
    <property type="entry name" value="Sensor histidine kinase DcuS"/>
    <property type="match status" value="1"/>
</dbReference>
<proteinExistence type="predicted"/>
<comment type="subcellular location">
    <subcellularLocation>
        <location evidence="2">Cell membrane</location>
        <topology evidence="2">Multi-pass membrane protein</topology>
    </subcellularLocation>
</comment>
<dbReference type="RefSeq" id="WP_091271285.1">
    <property type="nucleotide sequence ID" value="NZ_FNDK01000002.1"/>
</dbReference>
<dbReference type="InterPro" id="IPR016120">
    <property type="entry name" value="Sig_transdc_His_kin_SpoOB"/>
</dbReference>
<evidence type="ECO:0000313" key="17">
    <source>
        <dbReference type="Proteomes" id="UP000199163"/>
    </source>
</evidence>
<dbReference type="OrthoDB" id="9792686at2"/>
<dbReference type="NCBIfam" id="NF008298">
    <property type="entry name" value="PRK11086.1"/>
    <property type="match status" value="1"/>
</dbReference>
<feature type="transmembrane region" description="Helical" evidence="14">
    <location>
        <begin position="12"/>
        <end position="37"/>
    </location>
</feature>
<dbReference type="Gene3D" id="3.30.450.20">
    <property type="entry name" value="PAS domain"/>
    <property type="match status" value="2"/>
</dbReference>
<evidence type="ECO:0000256" key="8">
    <source>
        <dbReference type="ARBA" id="ARBA00022741"/>
    </source>
</evidence>
<evidence type="ECO:0000256" key="12">
    <source>
        <dbReference type="ARBA" id="ARBA00023012"/>
    </source>
</evidence>
<dbReference type="InterPro" id="IPR005467">
    <property type="entry name" value="His_kinase_dom"/>
</dbReference>
<dbReference type="GO" id="GO:0006355">
    <property type="term" value="P:regulation of DNA-templated transcription"/>
    <property type="evidence" value="ECO:0007669"/>
    <property type="project" value="InterPro"/>
</dbReference>
<dbReference type="SUPFAM" id="SSF55890">
    <property type="entry name" value="Sporulation response regulatory protein Spo0B"/>
    <property type="match status" value="1"/>
</dbReference>
<dbReference type="Pfam" id="PF17203">
    <property type="entry name" value="sCache_3_2"/>
    <property type="match status" value="1"/>
</dbReference>
<evidence type="ECO:0000256" key="3">
    <source>
        <dbReference type="ARBA" id="ARBA00012438"/>
    </source>
</evidence>
<dbReference type="EC" id="2.7.13.3" evidence="3"/>
<protein>
    <recommendedName>
        <fullName evidence="3">histidine kinase</fullName>
        <ecNumber evidence="3">2.7.13.3</ecNumber>
    </recommendedName>
</protein>
<keyword evidence="9 16" id="KW-0418">Kinase</keyword>
<dbReference type="InterPro" id="IPR004358">
    <property type="entry name" value="Sig_transdc_His_kin-like_C"/>
</dbReference>
<keyword evidence="12" id="KW-0902">Two-component regulatory system</keyword>
<name>A0A1G8AA06_9BACI</name>
<dbReference type="SMART" id="SM00091">
    <property type="entry name" value="PAS"/>
    <property type="match status" value="1"/>
</dbReference>
<dbReference type="SUPFAM" id="SSF55874">
    <property type="entry name" value="ATPase domain of HSP90 chaperone/DNA topoisomerase II/histidine kinase"/>
    <property type="match status" value="1"/>
</dbReference>
<evidence type="ECO:0000256" key="14">
    <source>
        <dbReference type="SAM" id="Phobius"/>
    </source>
</evidence>
<dbReference type="GO" id="GO:0000155">
    <property type="term" value="F:phosphorelay sensor kinase activity"/>
    <property type="evidence" value="ECO:0007669"/>
    <property type="project" value="InterPro"/>
</dbReference>
<keyword evidence="11 14" id="KW-1133">Transmembrane helix</keyword>
<feature type="transmembrane region" description="Helical" evidence="14">
    <location>
        <begin position="179"/>
        <end position="199"/>
    </location>
</feature>
<dbReference type="SMART" id="SM00387">
    <property type="entry name" value="HATPase_c"/>
    <property type="match status" value="1"/>
</dbReference>
<dbReference type="PRINTS" id="PR00344">
    <property type="entry name" value="BCTRLSENSOR"/>
</dbReference>
<keyword evidence="13 14" id="KW-0472">Membrane</keyword>
<comment type="catalytic activity">
    <reaction evidence="1">
        <text>ATP + protein L-histidine = ADP + protein N-phospho-L-histidine.</text>
        <dbReference type="EC" id="2.7.13.3"/>
    </reaction>
</comment>
<dbReference type="PROSITE" id="PS50109">
    <property type="entry name" value="HIS_KIN"/>
    <property type="match status" value="1"/>
</dbReference>
<dbReference type="PANTHER" id="PTHR43547">
    <property type="entry name" value="TWO-COMPONENT HISTIDINE KINASE"/>
    <property type="match status" value="1"/>
</dbReference>
<dbReference type="PANTHER" id="PTHR43547:SF10">
    <property type="entry name" value="SENSOR HISTIDINE KINASE DCUS"/>
    <property type="match status" value="1"/>
</dbReference>
<keyword evidence="4" id="KW-1003">Cell membrane</keyword>
<evidence type="ECO:0000256" key="10">
    <source>
        <dbReference type="ARBA" id="ARBA00022840"/>
    </source>
</evidence>
<dbReference type="InterPro" id="IPR000014">
    <property type="entry name" value="PAS"/>
</dbReference>
<dbReference type="Pfam" id="PF00989">
    <property type="entry name" value="PAS"/>
    <property type="match status" value="1"/>
</dbReference>
<dbReference type="STRING" id="568899.SAMN05192534_10278"/>
<reference evidence="16 17" key="1">
    <citation type="submission" date="2016-10" db="EMBL/GenBank/DDBJ databases">
        <authorList>
            <person name="de Groot N.N."/>
        </authorList>
    </citation>
    <scope>NUCLEOTIDE SEQUENCE [LARGE SCALE GENOMIC DNA]</scope>
    <source>
        <strain evidence="16 17">DSM 21632</strain>
    </source>
</reference>
<evidence type="ECO:0000256" key="6">
    <source>
        <dbReference type="ARBA" id="ARBA00022679"/>
    </source>
</evidence>
<dbReference type="InterPro" id="IPR039506">
    <property type="entry name" value="SPOB_a"/>
</dbReference>
<dbReference type="InterPro" id="IPR029151">
    <property type="entry name" value="Sensor-like_sf"/>
</dbReference>
<dbReference type="GO" id="GO:0005524">
    <property type="term" value="F:ATP binding"/>
    <property type="evidence" value="ECO:0007669"/>
    <property type="project" value="UniProtKB-KW"/>
</dbReference>
<dbReference type="InterPro" id="IPR013767">
    <property type="entry name" value="PAS_fold"/>
</dbReference>
<organism evidence="16 17">
    <name type="scientific">Alteribacillus persepolensis</name>
    <dbReference type="NCBI Taxonomy" id="568899"/>
    <lineage>
        <taxon>Bacteria</taxon>
        <taxon>Bacillati</taxon>
        <taxon>Bacillota</taxon>
        <taxon>Bacilli</taxon>
        <taxon>Bacillales</taxon>
        <taxon>Bacillaceae</taxon>
        <taxon>Alteribacillus</taxon>
    </lineage>
</organism>
<dbReference type="Proteomes" id="UP000199163">
    <property type="component" value="Unassembled WGS sequence"/>
</dbReference>
<evidence type="ECO:0000256" key="7">
    <source>
        <dbReference type="ARBA" id="ARBA00022692"/>
    </source>
</evidence>
<dbReference type="Gene3D" id="1.10.287.130">
    <property type="match status" value="1"/>
</dbReference>
<dbReference type="Pfam" id="PF14689">
    <property type="entry name" value="SPOB_a"/>
    <property type="match status" value="1"/>
</dbReference>
<evidence type="ECO:0000256" key="13">
    <source>
        <dbReference type="ARBA" id="ARBA00023136"/>
    </source>
</evidence>
<keyword evidence="6" id="KW-0808">Transferase</keyword>
<keyword evidence="8" id="KW-0547">Nucleotide-binding</keyword>
<evidence type="ECO:0000256" key="2">
    <source>
        <dbReference type="ARBA" id="ARBA00004651"/>
    </source>
</evidence>
<dbReference type="InterPro" id="IPR036890">
    <property type="entry name" value="HATPase_C_sf"/>
</dbReference>
<keyword evidence="17" id="KW-1185">Reference proteome</keyword>
<evidence type="ECO:0000256" key="11">
    <source>
        <dbReference type="ARBA" id="ARBA00022989"/>
    </source>
</evidence>
<dbReference type="InterPro" id="IPR003594">
    <property type="entry name" value="HATPase_dom"/>
</dbReference>